<feature type="transmembrane region" description="Helical" evidence="1">
    <location>
        <begin position="366"/>
        <end position="386"/>
    </location>
</feature>
<protein>
    <submittedName>
        <fullName evidence="2">Uncharacterized protein</fullName>
    </submittedName>
</protein>
<feature type="transmembrane region" description="Helical" evidence="1">
    <location>
        <begin position="336"/>
        <end position="360"/>
    </location>
</feature>
<proteinExistence type="predicted"/>
<keyword evidence="1" id="KW-0472">Membrane</keyword>
<reference evidence="2" key="1">
    <citation type="submission" date="2023-01" db="EMBL/GenBank/DDBJ databases">
        <title>Colletotrichum chrysophilum M932 genome sequence.</title>
        <authorList>
            <person name="Baroncelli R."/>
        </authorList>
    </citation>
    <scope>NUCLEOTIDE SEQUENCE</scope>
    <source>
        <strain evidence="2">M932</strain>
    </source>
</reference>
<feature type="transmembrane region" description="Helical" evidence="1">
    <location>
        <begin position="170"/>
        <end position="203"/>
    </location>
</feature>
<evidence type="ECO:0000256" key="1">
    <source>
        <dbReference type="SAM" id="Phobius"/>
    </source>
</evidence>
<feature type="transmembrane region" description="Helical" evidence="1">
    <location>
        <begin position="12"/>
        <end position="37"/>
    </location>
</feature>
<name>A0AAD9A3B4_9PEZI</name>
<keyword evidence="1" id="KW-0812">Transmembrane</keyword>
<feature type="transmembrane region" description="Helical" evidence="1">
    <location>
        <begin position="301"/>
        <end position="324"/>
    </location>
</feature>
<gene>
    <name evidence="2" type="ORF">CCHR01_16672</name>
</gene>
<dbReference type="Proteomes" id="UP001243330">
    <property type="component" value="Unassembled WGS sequence"/>
</dbReference>
<feature type="transmembrane region" description="Helical" evidence="1">
    <location>
        <begin position="57"/>
        <end position="73"/>
    </location>
</feature>
<feature type="transmembrane region" description="Helical" evidence="1">
    <location>
        <begin position="398"/>
        <end position="417"/>
    </location>
</feature>
<keyword evidence="1" id="KW-1133">Transmembrane helix</keyword>
<sequence>MARTSWAWNTPFNIASIVVCSIVVCSIVGIAFIAGLIINASARIGVLLGQSRTRRQHVSGASLLLVGYLALIGPILAYYVVVACLFLALLVPGLIFYLVSKKCIEPHWGPFLSTLHTSASDILRLVNEPAGAIIKYWERCTIRLVNGEIPPSKSSIDGVPLSDMPRALSLLVIGYFILLWPTLIYYIAAVCFFIIFIVSSLVIKALRKLACPSWTDREDNSRRQLFSAAGRPPAVVWDYYTYYVVYAVGGGWHGPQKEPSDRGSVNAAELSTLPSTALMSLQQSSTSTMTWNDLSGGVQTVLIFLAIVVGIAYIVFVGFCGAIVGDLLKGKNAVALQYVAGWLLLSVGWTCVLLPCIAYYVAAISLFIVGIIPAIIFKTIYIRLCTSESFLHNITPRKFLSAIGVPPIFIWMYWLYISLWLVGGDWEEVKVKAIATMSPHGTLSNNLELNGPEAGTADRC</sequence>
<dbReference type="AlphaFoldDB" id="A0AAD9A3B4"/>
<comment type="caution">
    <text evidence="2">The sequence shown here is derived from an EMBL/GenBank/DDBJ whole genome shotgun (WGS) entry which is preliminary data.</text>
</comment>
<dbReference type="EMBL" id="JAQOWY010000538">
    <property type="protein sequence ID" value="KAK1840701.1"/>
    <property type="molecule type" value="Genomic_DNA"/>
</dbReference>
<accession>A0AAD9A3B4</accession>
<organism evidence="2 3">
    <name type="scientific">Colletotrichum chrysophilum</name>
    <dbReference type="NCBI Taxonomy" id="1836956"/>
    <lineage>
        <taxon>Eukaryota</taxon>
        <taxon>Fungi</taxon>
        <taxon>Dikarya</taxon>
        <taxon>Ascomycota</taxon>
        <taxon>Pezizomycotina</taxon>
        <taxon>Sordariomycetes</taxon>
        <taxon>Hypocreomycetidae</taxon>
        <taxon>Glomerellales</taxon>
        <taxon>Glomerellaceae</taxon>
        <taxon>Colletotrichum</taxon>
        <taxon>Colletotrichum gloeosporioides species complex</taxon>
    </lineage>
</organism>
<evidence type="ECO:0000313" key="3">
    <source>
        <dbReference type="Proteomes" id="UP001243330"/>
    </source>
</evidence>
<evidence type="ECO:0000313" key="2">
    <source>
        <dbReference type="EMBL" id="KAK1840701.1"/>
    </source>
</evidence>
<keyword evidence="3" id="KW-1185">Reference proteome</keyword>